<dbReference type="OrthoDB" id="1904464at2"/>
<protein>
    <submittedName>
        <fullName evidence="1">Uncharacterized protein</fullName>
    </submittedName>
</protein>
<sequence>MKIVNKCRIDFQYKFGSHNVINTIYSNEVVTNIVCNLLKINKSVDKKVANVFEVLNYRITIINISNLTVNNIFFKENLSIGVRFIYNSVYIDNIQMMDVNPNEGFKIGTIQPKKSITIIFKVVTIPKGKVMDIITDSNVIYDYIYNLDKNPFRLPINKNSYTKVTNNLFKQLNINYTFKMNCNNYHIKRIKDVLTKVNIIGTKIVGTPVRSTKDYIYKNMYNIIILGSVEYTIIYDYFNINNKNKIKEGKSISTEGFSSFLLAPYGIKYYKIQKVNSNIEAVSYNLLNTKSIFIDVTLLLSL</sequence>
<dbReference type="InterPro" id="IPR047589">
    <property type="entry name" value="DUF11_rpt"/>
</dbReference>
<dbReference type="InterPro" id="IPR051172">
    <property type="entry name" value="Chlamydia_OmcB"/>
</dbReference>
<gene>
    <name evidence="1" type="ORF">GBZ86_03750</name>
</gene>
<name>A0A6I1MK97_9CLOT</name>
<dbReference type="RefSeq" id="WP_152887876.1">
    <property type="nucleotide sequence ID" value="NZ_WHJC01000025.1"/>
</dbReference>
<evidence type="ECO:0000313" key="2">
    <source>
        <dbReference type="Proteomes" id="UP000430345"/>
    </source>
</evidence>
<keyword evidence="2" id="KW-1185">Reference proteome</keyword>
<reference evidence="1 2" key="1">
    <citation type="submission" date="2019-10" db="EMBL/GenBank/DDBJ databases">
        <title>The Genome Sequence of Clostridium tarantellae Isolated from Fish Brain.</title>
        <authorList>
            <person name="Bano L."/>
            <person name="Kiel M."/>
            <person name="Sales G."/>
            <person name="Doxey A.C."/>
            <person name="Mansfield M.J."/>
            <person name="Schiavone M."/>
            <person name="Rossetto O."/>
            <person name="Pirazzini M."/>
            <person name="Dobrindt U."/>
            <person name="Montecucco C."/>
        </authorList>
    </citation>
    <scope>NUCLEOTIDE SEQUENCE [LARGE SCALE GENOMIC DNA]</scope>
    <source>
        <strain evidence="1 2">DSM 3997</strain>
    </source>
</reference>
<dbReference type="EMBL" id="WHJC01000025">
    <property type="protein sequence ID" value="MPQ42868.1"/>
    <property type="molecule type" value="Genomic_DNA"/>
</dbReference>
<dbReference type="PANTHER" id="PTHR34819">
    <property type="entry name" value="LARGE CYSTEINE-RICH PERIPLASMIC PROTEIN OMCB"/>
    <property type="match status" value="1"/>
</dbReference>
<dbReference type="AlphaFoldDB" id="A0A6I1MK97"/>
<proteinExistence type="predicted"/>
<accession>A0A6I1MK97</accession>
<organism evidence="1 2">
    <name type="scientific">Clostridium tarantellae</name>
    <dbReference type="NCBI Taxonomy" id="39493"/>
    <lineage>
        <taxon>Bacteria</taxon>
        <taxon>Bacillati</taxon>
        <taxon>Bacillota</taxon>
        <taxon>Clostridia</taxon>
        <taxon>Eubacteriales</taxon>
        <taxon>Clostridiaceae</taxon>
        <taxon>Clostridium</taxon>
    </lineage>
</organism>
<dbReference type="PANTHER" id="PTHR34819:SF3">
    <property type="entry name" value="CELL SURFACE PROTEIN"/>
    <property type="match status" value="1"/>
</dbReference>
<comment type="caution">
    <text evidence="1">The sequence shown here is derived from an EMBL/GenBank/DDBJ whole genome shotgun (WGS) entry which is preliminary data.</text>
</comment>
<evidence type="ECO:0000313" key="1">
    <source>
        <dbReference type="EMBL" id="MPQ42868.1"/>
    </source>
</evidence>
<dbReference type="NCBIfam" id="TIGR01451">
    <property type="entry name" value="B_ant_repeat"/>
    <property type="match status" value="1"/>
</dbReference>
<dbReference type="Proteomes" id="UP000430345">
    <property type="component" value="Unassembled WGS sequence"/>
</dbReference>